<dbReference type="SMART" id="SM00490">
    <property type="entry name" value="HELICc"/>
    <property type="match status" value="1"/>
</dbReference>
<sequence>MQYDRFQKEAIGHIDNGYSVLVSAPTGAGKTAIAEYIIEKSIPQNQSIIYTAPIKALSNQKFRDFEKQFHDNVGILTGDVSINPHAPLLIMTTEIFRNKTIEEADSLKKYSWAIFDEIHYIDNYERGTVWEESLIFLPAHLKLLCLSATIPNISEFAAWLAKLHKTEIKIVCEEKRPVPLHFFFQFQNEIFDNINNIKFSPRQFRDYRHRRIYQKYKPAAHYNRLSTLIKHIAGENNLPLIYFVFARRKAEYLAEEISSYNFLDAEETEKITELFNELCSKLNLENEPSAKKIMPLVKRGVAYHHAGMLPTLKEAIEQLFTSRLIKVIFTTETFALGINMPARSVVFDAIKKFYGTFTTYLKTRDFFQMAGRAGRRGKDREGFVYLRLHPYDADPKEIRRIIYGRPENIKSQLNNSYATILNLYEKYGERITEVYSLSLHCFQSNRHSQKQAENLIKSKVSLLKDLGFIKNNLLSEKGHFAKAVYGYELILSELYETRFLENLDEEGLAILATAIVFEPRKNQEIIFLPKKAEEIKKRCKKITGDIKYREAKYKIRPFSKRPYFHLASSAEEWIKGSDFNKISALTDTDEGELIRYFRMGLQILKEINSSPASSYLLKERIQKTIKIINRDIIDAEKQLRG</sequence>
<dbReference type="SUPFAM" id="SSF52540">
    <property type="entry name" value="P-loop containing nucleoside triphosphate hydrolases"/>
    <property type="match status" value="1"/>
</dbReference>
<accession>A0A2H0LZB6</accession>
<gene>
    <name evidence="7" type="ORF">COV72_01610</name>
</gene>
<dbReference type="GO" id="GO:0070478">
    <property type="term" value="P:nuclear-transcribed mRNA catabolic process, 3'-5' exonucleolytic nonsense-mediated decay"/>
    <property type="evidence" value="ECO:0007669"/>
    <property type="project" value="TreeGrafter"/>
</dbReference>
<evidence type="ECO:0008006" key="9">
    <source>
        <dbReference type="Google" id="ProtNLM"/>
    </source>
</evidence>
<dbReference type="PANTHER" id="PTHR12131">
    <property type="entry name" value="ATP-DEPENDENT RNA AND DNA HELICASE"/>
    <property type="match status" value="1"/>
</dbReference>
<dbReference type="PROSITE" id="PS51192">
    <property type="entry name" value="HELICASE_ATP_BIND_1"/>
    <property type="match status" value="1"/>
</dbReference>
<feature type="domain" description="Helicase ATP-binding" evidence="5">
    <location>
        <begin position="11"/>
        <end position="168"/>
    </location>
</feature>
<dbReference type="SMART" id="SM01142">
    <property type="entry name" value="DSHCT"/>
    <property type="match status" value="1"/>
</dbReference>
<dbReference type="PANTHER" id="PTHR12131:SF1">
    <property type="entry name" value="ATP-DEPENDENT RNA HELICASE SUPV3L1, MITOCHONDRIAL-RELATED"/>
    <property type="match status" value="1"/>
</dbReference>
<keyword evidence="2" id="KW-0378">Hydrolase</keyword>
<dbReference type="GO" id="GO:0055087">
    <property type="term" value="C:Ski complex"/>
    <property type="evidence" value="ECO:0007669"/>
    <property type="project" value="TreeGrafter"/>
</dbReference>
<dbReference type="AlphaFoldDB" id="A0A2H0LZB6"/>
<keyword evidence="4" id="KW-0067">ATP-binding</keyword>
<evidence type="ECO:0000313" key="8">
    <source>
        <dbReference type="Proteomes" id="UP000229641"/>
    </source>
</evidence>
<feature type="domain" description="Helicase C-terminal" evidence="6">
    <location>
        <begin position="224"/>
        <end position="424"/>
    </location>
</feature>
<dbReference type="InterPro" id="IPR001650">
    <property type="entry name" value="Helicase_C-like"/>
</dbReference>
<proteinExistence type="predicted"/>
<evidence type="ECO:0000256" key="1">
    <source>
        <dbReference type="ARBA" id="ARBA00022741"/>
    </source>
</evidence>
<dbReference type="GO" id="GO:0005524">
    <property type="term" value="F:ATP binding"/>
    <property type="evidence" value="ECO:0007669"/>
    <property type="project" value="UniProtKB-KW"/>
</dbReference>
<protein>
    <recommendedName>
        <fullName evidence="9">DEAD/DEAH box helicase</fullName>
    </recommendedName>
</protein>
<comment type="caution">
    <text evidence="7">The sequence shown here is derived from an EMBL/GenBank/DDBJ whole genome shotgun (WGS) entry which is preliminary data.</text>
</comment>
<dbReference type="Pfam" id="PF00271">
    <property type="entry name" value="Helicase_C"/>
    <property type="match status" value="1"/>
</dbReference>
<evidence type="ECO:0000313" key="7">
    <source>
        <dbReference type="EMBL" id="PIQ89727.1"/>
    </source>
</evidence>
<dbReference type="GO" id="GO:0003676">
    <property type="term" value="F:nucleic acid binding"/>
    <property type="evidence" value="ECO:0007669"/>
    <property type="project" value="InterPro"/>
</dbReference>
<dbReference type="Gene3D" id="3.40.50.300">
    <property type="entry name" value="P-loop containing nucleotide triphosphate hydrolases"/>
    <property type="match status" value="2"/>
</dbReference>
<evidence type="ECO:0000256" key="2">
    <source>
        <dbReference type="ARBA" id="ARBA00022801"/>
    </source>
</evidence>
<dbReference type="InterPro" id="IPR014001">
    <property type="entry name" value="Helicase_ATP-bd"/>
</dbReference>
<name>A0A2H0LZB6_9BACT</name>
<keyword evidence="3" id="KW-0347">Helicase</keyword>
<dbReference type="Pfam" id="PF00270">
    <property type="entry name" value="DEAD"/>
    <property type="match status" value="1"/>
</dbReference>
<dbReference type="InterPro" id="IPR012961">
    <property type="entry name" value="Ski2/MTR4_C"/>
</dbReference>
<evidence type="ECO:0000256" key="4">
    <source>
        <dbReference type="ARBA" id="ARBA00022840"/>
    </source>
</evidence>
<dbReference type="InterPro" id="IPR027417">
    <property type="entry name" value="P-loop_NTPase"/>
</dbReference>
<evidence type="ECO:0000256" key="3">
    <source>
        <dbReference type="ARBA" id="ARBA00022806"/>
    </source>
</evidence>
<dbReference type="InterPro" id="IPR011545">
    <property type="entry name" value="DEAD/DEAH_box_helicase_dom"/>
</dbReference>
<reference evidence="7 8" key="1">
    <citation type="submission" date="2017-09" db="EMBL/GenBank/DDBJ databases">
        <title>Depth-based differentiation of microbial function through sediment-hosted aquifers and enrichment of novel symbionts in the deep terrestrial subsurface.</title>
        <authorList>
            <person name="Probst A.J."/>
            <person name="Ladd B."/>
            <person name="Jarett J.K."/>
            <person name="Geller-Mcgrath D.E."/>
            <person name="Sieber C.M."/>
            <person name="Emerson J.B."/>
            <person name="Anantharaman K."/>
            <person name="Thomas B.C."/>
            <person name="Malmstrom R."/>
            <person name="Stieglmeier M."/>
            <person name="Klingl A."/>
            <person name="Woyke T."/>
            <person name="Ryan C.M."/>
            <person name="Banfield J.F."/>
        </authorList>
    </citation>
    <scope>NUCLEOTIDE SEQUENCE [LARGE SCALE GENOMIC DNA]</scope>
    <source>
        <strain evidence="7">CG11_big_fil_rev_8_21_14_0_20_42_13</strain>
    </source>
</reference>
<keyword evidence="1" id="KW-0547">Nucleotide-binding</keyword>
<dbReference type="Pfam" id="PF08148">
    <property type="entry name" value="DSHCT"/>
    <property type="match status" value="1"/>
</dbReference>
<dbReference type="GO" id="GO:0004386">
    <property type="term" value="F:helicase activity"/>
    <property type="evidence" value="ECO:0007669"/>
    <property type="project" value="UniProtKB-KW"/>
</dbReference>
<dbReference type="GO" id="GO:0016787">
    <property type="term" value="F:hydrolase activity"/>
    <property type="evidence" value="ECO:0007669"/>
    <property type="project" value="UniProtKB-KW"/>
</dbReference>
<dbReference type="PROSITE" id="PS51194">
    <property type="entry name" value="HELICASE_CTER"/>
    <property type="match status" value="1"/>
</dbReference>
<evidence type="ECO:0000259" key="6">
    <source>
        <dbReference type="PROSITE" id="PS51194"/>
    </source>
</evidence>
<dbReference type="CDD" id="cd18795">
    <property type="entry name" value="SF2_C_Ski2"/>
    <property type="match status" value="1"/>
</dbReference>
<evidence type="ECO:0000259" key="5">
    <source>
        <dbReference type="PROSITE" id="PS51192"/>
    </source>
</evidence>
<dbReference type="Gene3D" id="1.10.3380.30">
    <property type="match status" value="1"/>
</dbReference>
<dbReference type="Proteomes" id="UP000229641">
    <property type="component" value="Unassembled WGS sequence"/>
</dbReference>
<dbReference type="InterPro" id="IPR050699">
    <property type="entry name" value="RNA-DNA_Helicase"/>
</dbReference>
<dbReference type="EMBL" id="PCWA01000018">
    <property type="protein sequence ID" value="PIQ89727.1"/>
    <property type="molecule type" value="Genomic_DNA"/>
</dbReference>
<dbReference type="SMART" id="SM00487">
    <property type="entry name" value="DEXDc"/>
    <property type="match status" value="1"/>
</dbReference>
<organism evidence="7 8">
    <name type="scientific">Candidatus Ghiorseimicrobium undicola</name>
    <dbReference type="NCBI Taxonomy" id="1974746"/>
    <lineage>
        <taxon>Bacteria</taxon>
        <taxon>Pseudomonadati</taxon>
        <taxon>Candidatus Omnitrophota</taxon>
        <taxon>Candidatus Ghiorseimicrobium</taxon>
    </lineage>
</organism>